<feature type="compositionally biased region" description="Basic and acidic residues" evidence="1">
    <location>
        <begin position="11"/>
        <end position="38"/>
    </location>
</feature>
<organism evidence="2 3">
    <name type="scientific">Arthrobacter zhaoxinii</name>
    <dbReference type="NCBI Taxonomy" id="2964616"/>
    <lineage>
        <taxon>Bacteria</taxon>
        <taxon>Bacillati</taxon>
        <taxon>Actinomycetota</taxon>
        <taxon>Actinomycetes</taxon>
        <taxon>Micrococcales</taxon>
        <taxon>Micrococcaceae</taxon>
        <taxon>Arthrobacter</taxon>
    </lineage>
</organism>
<dbReference type="RefSeq" id="WP_260652255.1">
    <property type="nucleotide sequence ID" value="NZ_CP104275.1"/>
</dbReference>
<reference evidence="2" key="1">
    <citation type="submission" date="2022-09" db="EMBL/GenBank/DDBJ databases">
        <title>Novel species in genus Arthrobacter.</title>
        <authorList>
            <person name="Liu Y."/>
        </authorList>
    </citation>
    <scope>NUCLEOTIDE SEQUENCE</scope>
    <source>
        <strain evidence="2">Zg-Y815</strain>
    </source>
</reference>
<name>A0ABY5YPG2_9MICC</name>
<keyword evidence="3" id="KW-1185">Reference proteome</keyword>
<evidence type="ECO:0000313" key="3">
    <source>
        <dbReference type="Proteomes" id="UP001059859"/>
    </source>
</evidence>
<evidence type="ECO:0000256" key="1">
    <source>
        <dbReference type="SAM" id="MobiDB-lite"/>
    </source>
</evidence>
<dbReference type="EMBL" id="CP104275">
    <property type="protein sequence ID" value="UWX96985.1"/>
    <property type="molecule type" value="Genomic_DNA"/>
</dbReference>
<protein>
    <submittedName>
        <fullName evidence="2">Uncharacterized protein</fullName>
    </submittedName>
</protein>
<gene>
    <name evidence="2" type="ORF">N2K95_15345</name>
</gene>
<accession>A0ABY5YPG2</accession>
<feature type="region of interest" description="Disordered" evidence="1">
    <location>
        <begin position="1"/>
        <end position="71"/>
    </location>
</feature>
<dbReference type="Proteomes" id="UP001059859">
    <property type="component" value="Chromosome"/>
</dbReference>
<evidence type="ECO:0000313" key="2">
    <source>
        <dbReference type="EMBL" id="UWX96985.1"/>
    </source>
</evidence>
<feature type="compositionally biased region" description="Acidic residues" evidence="1">
    <location>
        <begin position="42"/>
        <end position="53"/>
    </location>
</feature>
<sequence length="71" mass="8115">MAERGNSTHGRRLDEELKLETEDLTKTTRPGHLEEWRQPEPLPDDTDPDEVLEAMDPNGVEENATDRDEDA</sequence>
<proteinExistence type="predicted"/>